<reference evidence="2" key="1">
    <citation type="submission" date="2014-07" db="EMBL/GenBank/DDBJ databases">
        <title>Identification of a novel salt tolerance gene in wild soybean by whole-genome sequencing.</title>
        <authorList>
            <person name="Lam H.-M."/>
            <person name="Qi X."/>
            <person name="Li M.-W."/>
            <person name="Liu X."/>
            <person name="Xie M."/>
            <person name="Ni M."/>
            <person name="Xu X."/>
        </authorList>
    </citation>
    <scope>NUCLEOTIDE SEQUENCE [LARGE SCALE GENOMIC DNA]</scope>
    <source>
        <tissue evidence="2">Root</tissue>
    </source>
</reference>
<evidence type="ECO:0000259" key="1">
    <source>
        <dbReference type="Pfam" id="PF05699"/>
    </source>
</evidence>
<organism evidence="2">
    <name type="scientific">Glycine soja</name>
    <name type="common">Wild soybean</name>
    <dbReference type="NCBI Taxonomy" id="3848"/>
    <lineage>
        <taxon>Eukaryota</taxon>
        <taxon>Viridiplantae</taxon>
        <taxon>Streptophyta</taxon>
        <taxon>Embryophyta</taxon>
        <taxon>Tracheophyta</taxon>
        <taxon>Spermatophyta</taxon>
        <taxon>Magnoliopsida</taxon>
        <taxon>eudicotyledons</taxon>
        <taxon>Gunneridae</taxon>
        <taxon>Pentapetalae</taxon>
        <taxon>rosids</taxon>
        <taxon>fabids</taxon>
        <taxon>Fabales</taxon>
        <taxon>Fabaceae</taxon>
        <taxon>Papilionoideae</taxon>
        <taxon>50 kb inversion clade</taxon>
        <taxon>NPAAA clade</taxon>
        <taxon>indigoferoid/millettioid clade</taxon>
        <taxon>Phaseoleae</taxon>
        <taxon>Glycine</taxon>
        <taxon>Glycine subgen. Soja</taxon>
    </lineage>
</organism>
<name>A0A0B2R225_GLYSO</name>
<dbReference type="AlphaFoldDB" id="A0A0B2R225"/>
<evidence type="ECO:0000313" key="2">
    <source>
        <dbReference type="EMBL" id="KHN26259.1"/>
    </source>
</evidence>
<dbReference type="GO" id="GO:0046983">
    <property type="term" value="F:protein dimerization activity"/>
    <property type="evidence" value="ECO:0007669"/>
    <property type="project" value="InterPro"/>
</dbReference>
<sequence length="384" mass="44656">MLRQNPYKVQSSWAKSFVFSVDYSNTFDHFVPLYFKNGETLAHDYTEMLVVLRDKQVSQFAKLIEEDQIETGSGLNQESSITKAGDTRWGSHFRTFTSLMTIYGAIIEVLEEVGKDTSFEKYGETMLLLDVLQSFDFIFMLYMMVEILGFTNDLSVALQKRDQDLLNVLSLVKATKEELQEMRNDGWEELISKVMEICNKHDIDVPDLDALYLHELNARFDEENTELLQCVSCLSPSSSFEAFDVKKLLRMVELYPNDFVDVWEVVVRHQLQNYVRNVRCDPKFVKLKGLSDLCAKLVKTKKCNTFDIVYRLLKLALILPVATASVERVFLTIKFVKSQLCNKMDDQWLNDRLVTFIERDVLRTINNDVILAHFQKMDSRQFLL</sequence>
<dbReference type="InterPro" id="IPR055298">
    <property type="entry name" value="AtLOH3-like"/>
</dbReference>
<dbReference type="PANTHER" id="PTHR11697">
    <property type="entry name" value="GENERAL TRANSCRIPTION FACTOR 2-RELATED ZINC FINGER PROTEIN"/>
    <property type="match status" value="1"/>
</dbReference>
<feature type="domain" description="HAT C-terminal dimerisation" evidence="1">
    <location>
        <begin position="301"/>
        <end position="360"/>
    </location>
</feature>
<dbReference type="PANTHER" id="PTHR11697:SF230">
    <property type="entry name" value="ZINC FINGER, MYM DOMAIN CONTAINING 1"/>
    <property type="match status" value="1"/>
</dbReference>
<dbReference type="Pfam" id="PF05699">
    <property type="entry name" value="Dimer_Tnp_hAT"/>
    <property type="match status" value="1"/>
</dbReference>
<protein>
    <recommendedName>
        <fullName evidence="1">HAT C-terminal dimerisation domain-containing protein</fullName>
    </recommendedName>
</protein>
<dbReference type="EMBL" id="KN653975">
    <property type="protein sequence ID" value="KHN26259.1"/>
    <property type="molecule type" value="Genomic_DNA"/>
</dbReference>
<gene>
    <name evidence="2" type="ORF">glysoja_032829</name>
</gene>
<dbReference type="InterPro" id="IPR012337">
    <property type="entry name" value="RNaseH-like_sf"/>
</dbReference>
<dbReference type="SUPFAM" id="SSF53098">
    <property type="entry name" value="Ribonuclease H-like"/>
    <property type="match status" value="1"/>
</dbReference>
<accession>A0A0B2R225</accession>
<proteinExistence type="predicted"/>
<dbReference type="InterPro" id="IPR008906">
    <property type="entry name" value="HATC_C_dom"/>
</dbReference>
<dbReference type="Proteomes" id="UP000053555">
    <property type="component" value="Unassembled WGS sequence"/>
</dbReference>